<reference evidence="1 2" key="1">
    <citation type="submission" date="2016-11" db="EMBL/GenBank/DDBJ databases">
        <authorList>
            <person name="Jaros S."/>
            <person name="Januszkiewicz K."/>
            <person name="Wedrychowicz H."/>
        </authorList>
    </citation>
    <scope>NUCLEOTIDE SEQUENCE [LARGE SCALE GENOMIC DNA]</scope>
    <source>
        <strain evidence="1 2">GAS242</strain>
    </source>
</reference>
<dbReference type="Proteomes" id="UP000190675">
    <property type="component" value="Chromosome I"/>
</dbReference>
<organism evidence="1 2">
    <name type="scientific">Bradyrhizobium erythrophlei</name>
    <dbReference type="NCBI Taxonomy" id="1437360"/>
    <lineage>
        <taxon>Bacteria</taxon>
        <taxon>Pseudomonadati</taxon>
        <taxon>Pseudomonadota</taxon>
        <taxon>Alphaproteobacteria</taxon>
        <taxon>Hyphomicrobiales</taxon>
        <taxon>Nitrobacteraceae</taxon>
        <taxon>Bradyrhizobium</taxon>
    </lineage>
</organism>
<dbReference type="EMBL" id="LT670818">
    <property type="protein sequence ID" value="SHG94137.1"/>
    <property type="molecule type" value="Genomic_DNA"/>
</dbReference>
<accession>A0A1M5NXB6</accession>
<gene>
    <name evidence="1" type="ORF">SAMN05444169_4898</name>
</gene>
<protein>
    <submittedName>
        <fullName evidence="1">Uncharacterized protein</fullName>
    </submittedName>
</protein>
<sequence length="57" mass="6151">MPNLRPFTATAQPLTPFSGVKMRNFLASGQINGQFSLIEGIMVPGAAANRYRVREGA</sequence>
<proteinExistence type="predicted"/>
<evidence type="ECO:0000313" key="2">
    <source>
        <dbReference type="Proteomes" id="UP000190675"/>
    </source>
</evidence>
<evidence type="ECO:0000313" key="1">
    <source>
        <dbReference type="EMBL" id="SHG94137.1"/>
    </source>
</evidence>
<dbReference type="AlphaFoldDB" id="A0A1M5NXB6"/>
<name>A0A1M5NXB6_9BRAD</name>